<reference evidence="1" key="1">
    <citation type="submission" date="2021-07" db="EMBL/GenBank/DDBJ databases">
        <authorList>
            <person name="Catto M.A."/>
            <person name="Jacobson A."/>
            <person name="Kennedy G."/>
            <person name="Labadie P."/>
            <person name="Hunt B.G."/>
            <person name="Srinivasan R."/>
        </authorList>
    </citation>
    <scope>NUCLEOTIDE SEQUENCE</scope>
    <source>
        <strain evidence="1">PL_HMW_Pooled</strain>
        <tissue evidence="1">Head</tissue>
    </source>
</reference>
<sequence>MTNPYLLGEGIAFSTGLPSFRLILISLSNRKAAFLVVADALSRLPAPTSVQDLTVNTITTKVATELPVTIHLGWPPKDALKSNPAIEPYFKLRDHLTILGKCLMFSSRVVIPASLRNDVRKLIHAGHPGIVRSIMLDDISNMVSNCQICAQKAQICRMTQTKNTAQTLRPYILKEMSIKVK</sequence>
<evidence type="ECO:0000313" key="1">
    <source>
        <dbReference type="EMBL" id="KAK3919680.1"/>
    </source>
</evidence>
<reference evidence="1" key="2">
    <citation type="journal article" date="2023" name="BMC Genomics">
        <title>Pest status, molecular evolution, and epigenetic factors derived from the genome assembly of Frankliniella fusca, a thysanopteran phytovirus vector.</title>
        <authorList>
            <person name="Catto M.A."/>
            <person name="Labadie P.E."/>
            <person name="Jacobson A.L."/>
            <person name="Kennedy G.G."/>
            <person name="Srinivasan R."/>
            <person name="Hunt B.G."/>
        </authorList>
    </citation>
    <scope>NUCLEOTIDE SEQUENCE</scope>
    <source>
        <strain evidence="1">PL_HMW_Pooled</strain>
    </source>
</reference>
<protein>
    <submittedName>
        <fullName evidence="1">Uncharacterized protein</fullName>
    </submittedName>
</protein>
<gene>
    <name evidence="1" type="ORF">KUF71_008807</name>
</gene>
<organism evidence="1 2">
    <name type="scientific">Frankliniella fusca</name>
    <dbReference type="NCBI Taxonomy" id="407009"/>
    <lineage>
        <taxon>Eukaryota</taxon>
        <taxon>Metazoa</taxon>
        <taxon>Ecdysozoa</taxon>
        <taxon>Arthropoda</taxon>
        <taxon>Hexapoda</taxon>
        <taxon>Insecta</taxon>
        <taxon>Pterygota</taxon>
        <taxon>Neoptera</taxon>
        <taxon>Paraneoptera</taxon>
        <taxon>Thysanoptera</taxon>
        <taxon>Terebrantia</taxon>
        <taxon>Thripoidea</taxon>
        <taxon>Thripidae</taxon>
        <taxon>Frankliniella</taxon>
    </lineage>
</organism>
<dbReference type="AlphaFoldDB" id="A0AAE1HFM3"/>
<evidence type="ECO:0000313" key="2">
    <source>
        <dbReference type="Proteomes" id="UP001219518"/>
    </source>
</evidence>
<dbReference type="PANTHER" id="PTHR37984">
    <property type="entry name" value="PROTEIN CBG26694"/>
    <property type="match status" value="1"/>
</dbReference>
<dbReference type="EMBL" id="JAHWGI010000981">
    <property type="protein sequence ID" value="KAK3919680.1"/>
    <property type="molecule type" value="Genomic_DNA"/>
</dbReference>
<dbReference type="InterPro" id="IPR050951">
    <property type="entry name" value="Retrovirus_Pol_polyprotein"/>
</dbReference>
<comment type="caution">
    <text evidence="1">The sequence shown here is derived from an EMBL/GenBank/DDBJ whole genome shotgun (WGS) entry which is preliminary data.</text>
</comment>
<accession>A0AAE1HFM3</accession>
<dbReference type="Proteomes" id="UP001219518">
    <property type="component" value="Unassembled WGS sequence"/>
</dbReference>
<name>A0AAE1HFM3_9NEOP</name>
<keyword evidence="2" id="KW-1185">Reference proteome</keyword>
<proteinExistence type="predicted"/>
<dbReference type="PANTHER" id="PTHR37984:SF5">
    <property type="entry name" value="PROTEIN NYNRIN-LIKE"/>
    <property type="match status" value="1"/>
</dbReference>